<evidence type="ECO:0000256" key="2">
    <source>
        <dbReference type="ARBA" id="ARBA00011901"/>
    </source>
</evidence>
<dbReference type="InterPro" id="IPR050695">
    <property type="entry name" value="N-acetylmuramoyl_amidase_3"/>
</dbReference>
<organism evidence="5 6">
    <name type="scientific">Candidatus Thiodictyon syntrophicum</name>
    <dbReference type="NCBI Taxonomy" id="1166950"/>
    <lineage>
        <taxon>Bacteria</taxon>
        <taxon>Pseudomonadati</taxon>
        <taxon>Pseudomonadota</taxon>
        <taxon>Gammaproteobacteria</taxon>
        <taxon>Chromatiales</taxon>
        <taxon>Chromatiaceae</taxon>
        <taxon>Thiodictyon</taxon>
    </lineage>
</organism>
<dbReference type="GO" id="GO:0030288">
    <property type="term" value="C:outer membrane-bounded periplasmic space"/>
    <property type="evidence" value="ECO:0007669"/>
    <property type="project" value="TreeGrafter"/>
</dbReference>
<reference evidence="5 6" key="1">
    <citation type="submission" date="2017-03" db="EMBL/GenBank/DDBJ databases">
        <title>Complete genome sequence of Candidatus 'Thiodictyon syntrophicum' sp. nov. strain Cad16T, a photolithoautotroph purple sulfur bacterium isolated from an alpine meromictic lake.</title>
        <authorList>
            <person name="Luedin S.M."/>
            <person name="Pothier J.F."/>
            <person name="Danza F."/>
            <person name="Storelli N."/>
            <person name="Wittwer M."/>
            <person name="Tonolla M."/>
        </authorList>
    </citation>
    <scope>NUCLEOTIDE SEQUENCE [LARGE SCALE GENOMIC DNA]</scope>
    <source>
        <strain evidence="5 6">Cad16T</strain>
    </source>
</reference>
<dbReference type="OrthoDB" id="8525541at2"/>
<evidence type="ECO:0000256" key="3">
    <source>
        <dbReference type="ARBA" id="ARBA00022801"/>
    </source>
</evidence>
<dbReference type="SMART" id="SM00646">
    <property type="entry name" value="Ami_3"/>
    <property type="match status" value="1"/>
</dbReference>
<dbReference type="KEGG" id="tsy:THSYN_27095"/>
<feature type="domain" description="MurNAc-LAA" evidence="4">
    <location>
        <begin position="92"/>
        <end position="240"/>
    </location>
</feature>
<sequence>MSEKSRLIGLVLLVILYHGGPARACSPAAFVVAIDVGHSLRSPGAVSARGVPEFRFNRDLAAAAADVLAAGGFRRSFVINADGTAQSLRGRTDEAARRGADLLLSIHHDSVQPRYLSNWTLDGVTRPYSDHFRGFSLFVSAKNRQAERSRRFAELLGRSLTARGLTPTLHHAEPIAGEHRPLLDARLGLYRFDDLVVLKGAAMPAVLLEAGVILNRDEESLLAQGAYQQRIAAAILAAVQDYCDALPPG</sequence>
<proteinExistence type="predicted"/>
<evidence type="ECO:0000259" key="4">
    <source>
        <dbReference type="SMART" id="SM00646"/>
    </source>
</evidence>
<dbReference type="Pfam" id="PF01520">
    <property type="entry name" value="Amidase_3"/>
    <property type="match status" value="1"/>
</dbReference>
<evidence type="ECO:0000256" key="1">
    <source>
        <dbReference type="ARBA" id="ARBA00001561"/>
    </source>
</evidence>
<keyword evidence="6" id="KW-1185">Reference proteome</keyword>
<dbReference type="PANTHER" id="PTHR30404">
    <property type="entry name" value="N-ACETYLMURAMOYL-L-ALANINE AMIDASE"/>
    <property type="match status" value="1"/>
</dbReference>
<accession>A0A2K8UGJ5</accession>
<dbReference type="GO" id="GO:0008745">
    <property type="term" value="F:N-acetylmuramoyl-L-alanine amidase activity"/>
    <property type="evidence" value="ECO:0007669"/>
    <property type="project" value="UniProtKB-EC"/>
</dbReference>
<dbReference type="PANTHER" id="PTHR30404:SF0">
    <property type="entry name" value="N-ACETYLMURAMOYL-L-ALANINE AMIDASE AMIC"/>
    <property type="match status" value="1"/>
</dbReference>
<dbReference type="CDD" id="cd02696">
    <property type="entry name" value="MurNAc-LAA"/>
    <property type="match status" value="1"/>
</dbReference>
<dbReference type="GO" id="GO:0009253">
    <property type="term" value="P:peptidoglycan catabolic process"/>
    <property type="evidence" value="ECO:0007669"/>
    <property type="project" value="InterPro"/>
</dbReference>
<dbReference type="EC" id="3.5.1.28" evidence="2"/>
<evidence type="ECO:0000313" key="5">
    <source>
        <dbReference type="EMBL" id="AUB84241.1"/>
    </source>
</evidence>
<evidence type="ECO:0000313" key="6">
    <source>
        <dbReference type="Proteomes" id="UP000232638"/>
    </source>
</evidence>
<dbReference type="RefSeq" id="WP_100921907.1">
    <property type="nucleotide sequence ID" value="NZ_CP020370.1"/>
</dbReference>
<dbReference type="EMBL" id="CP020370">
    <property type="protein sequence ID" value="AUB84241.1"/>
    <property type="molecule type" value="Genomic_DNA"/>
</dbReference>
<comment type="catalytic activity">
    <reaction evidence="1">
        <text>Hydrolyzes the link between N-acetylmuramoyl residues and L-amino acid residues in certain cell-wall glycopeptides.</text>
        <dbReference type="EC" id="3.5.1.28"/>
    </reaction>
</comment>
<dbReference type="Gene3D" id="3.40.630.40">
    <property type="entry name" value="Zn-dependent exopeptidases"/>
    <property type="match status" value="1"/>
</dbReference>
<protein>
    <recommendedName>
        <fullName evidence="2">N-acetylmuramoyl-L-alanine amidase</fullName>
        <ecNumber evidence="2">3.5.1.28</ecNumber>
    </recommendedName>
</protein>
<dbReference type="Proteomes" id="UP000232638">
    <property type="component" value="Chromosome"/>
</dbReference>
<dbReference type="SUPFAM" id="SSF53187">
    <property type="entry name" value="Zn-dependent exopeptidases"/>
    <property type="match status" value="1"/>
</dbReference>
<name>A0A2K8UGJ5_9GAMM</name>
<keyword evidence="3" id="KW-0378">Hydrolase</keyword>
<dbReference type="InterPro" id="IPR002508">
    <property type="entry name" value="MurNAc-LAA_cat"/>
</dbReference>
<dbReference type="AlphaFoldDB" id="A0A2K8UGJ5"/>
<gene>
    <name evidence="5" type="ORF">THSYN_27095</name>
</gene>